<protein>
    <submittedName>
        <fullName evidence="1">Uncharacterized protein</fullName>
    </submittedName>
</protein>
<proteinExistence type="predicted"/>
<organism evidence="1 2">
    <name type="scientific">Flexivirga alba</name>
    <dbReference type="NCBI Taxonomy" id="702742"/>
    <lineage>
        <taxon>Bacteria</taxon>
        <taxon>Bacillati</taxon>
        <taxon>Actinomycetota</taxon>
        <taxon>Actinomycetes</taxon>
        <taxon>Micrococcales</taxon>
        <taxon>Dermacoccaceae</taxon>
        <taxon>Flexivirga</taxon>
    </lineage>
</organism>
<sequence>MTAWRAKSNLGRPSWWRGGGVVSSLELTNPVERQDLRKHAMQRLGFDESKPVVVVFNHAVSDALGTNREIFDDLADWFEKTAERAAQDTRVNWLFQDHPAQFLYDVTGFFDTVKARWADYPHLQFRRSFDLSKNIIWSLVDLGLTVRGSVSAELPVYGVPALQAGWSEWSQCGFSMVAQDREDYWRLLDDSIEKLLAGSSPITQEQVERARLWQWFYRGGGDVASMLVQHWDMGQNDSLIRALTVAMRHVESDGEAALQATQRMWTRKEPILTRFDFTDGAERLAMQLGAVTVK</sequence>
<evidence type="ECO:0000313" key="2">
    <source>
        <dbReference type="Proteomes" id="UP001596298"/>
    </source>
</evidence>
<accession>A0ABW2AM37</accession>
<dbReference type="EMBL" id="JBHSWH010000001">
    <property type="protein sequence ID" value="MFC6707898.1"/>
    <property type="molecule type" value="Genomic_DNA"/>
</dbReference>
<comment type="caution">
    <text evidence="1">The sequence shown here is derived from an EMBL/GenBank/DDBJ whole genome shotgun (WGS) entry which is preliminary data.</text>
</comment>
<reference evidence="2" key="1">
    <citation type="journal article" date="2019" name="Int. J. Syst. Evol. Microbiol.">
        <title>The Global Catalogue of Microorganisms (GCM) 10K type strain sequencing project: providing services to taxonomists for standard genome sequencing and annotation.</title>
        <authorList>
            <consortium name="The Broad Institute Genomics Platform"/>
            <consortium name="The Broad Institute Genome Sequencing Center for Infectious Disease"/>
            <person name="Wu L."/>
            <person name="Ma J."/>
        </authorList>
    </citation>
    <scope>NUCLEOTIDE SEQUENCE [LARGE SCALE GENOMIC DNA]</scope>
    <source>
        <strain evidence="2">CCUG 58127</strain>
    </source>
</reference>
<dbReference type="RefSeq" id="WP_382404559.1">
    <property type="nucleotide sequence ID" value="NZ_JBHSWH010000001.1"/>
</dbReference>
<gene>
    <name evidence="1" type="ORF">ACFQDH_22345</name>
</gene>
<name>A0ABW2AM37_9MICO</name>
<evidence type="ECO:0000313" key="1">
    <source>
        <dbReference type="EMBL" id="MFC6707898.1"/>
    </source>
</evidence>
<dbReference type="Proteomes" id="UP001596298">
    <property type="component" value="Unassembled WGS sequence"/>
</dbReference>
<keyword evidence="2" id="KW-1185">Reference proteome</keyword>